<keyword evidence="3" id="KW-0597">Phosphoprotein</keyword>
<keyword evidence="5" id="KW-0547">Nucleotide-binding</keyword>
<dbReference type="SUPFAM" id="SSF53850">
    <property type="entry name" value="Periplasmic binding protein-like II"/>
    <property type="match status" value="1"/>
</dbReference>
<evidence type="ECO:0000256" key="5">
    <source>
        <dbReference type="ARBA" id="ARBA00022741"/>
    </source>
</evidence>
<keyword evidence="11" id="KW-1185">Reference proteome</keyword>
<evidence type="ECO:0000256" key="4">
    <source>
        <dbReference type="ARBA" id="ARBA00022679"/>
    </source>
</evidence>
<reference evidence="10" key="1">
    <citation type="submission" date="2022-02" db="EMBL/GenBank/DDBJ databases">
        <title>Vibrio sp. nov., a new bacterium isolated from Bohai sea, China.</title>
        <authorList>
            <person name="Yuan Y."/>
        </authorList>
    </citation>
    <scope>NUCLEOTIDE SEQUENCE</scope>
    <source>
        <strain evidence="10">DBSS07</strain>
    </source>
</reference>
<keyword evidence="7" id="KW-0067">ATP-binding</keyword>
<evidence type="ECO:0000256" key="1">
    <source>
        <dbReference type="ARBA" id="ARBA00000085"/>
    </source>
</evidence>
<dbReference type="GO" id="GO:0005524">
    <property type="term" value="F:ATP binding"/>
    <property type="evidence" value="ECO:0007669"/>
    <property type="project" value="UniProtKB-KW"/>
</dbReference>
<accession>A0A9X3CGF2</accession>
<keyword evidence="4" id="KW-0808">Transferase</keyword>
<comment type="caution">
    <text evidence="10">The sequence shown here is derived from an EMBL/GenBank/DDBJ whole genome shotgun (WGS) entry which is preliminary data.</text>
</comment>
<dbReference type="Pfam" id="PF12974">
    <property type="entry name" value="Phosphonate-bd"/>
    <property type="match status" value="1"/>
</dbReference>
<keyword evidence="6" id="KW-0418">Kinase</keyword>
<dbReference type="SUPFAM" id="SSF55874">
    <property type="entry name" value="ATPase domain of HSP90 chaperone/DNA topoisomerase II/histidine kinase"/>
    <property type="match status" value="1"/>
</dbReference>
<dbReference type="SUPFAM" id="SSF47384">
    <property type="entry name" value="Homodimeric domain of signal transducing histidine kinase"/>
    <property type="match status" value="1"/>
</dbReference>
<dbReference type="Proteomes" id="UP001155586">
    <property type="component" value="Unassembled WGS sequence"/>
</dbReference>
<keyword evidence="8" id="KW-0902">Two-component regulatory system</keyword>
<dbReference type="EMBL" id="JAKRRX010000101">
    <property type="protein sequence ID" value="MCW8335235.1"/>
    <property type="molecule type" value="Genomic_DNA"/>
</dbReference>
<name>A0A9X3CGF2_9VIBR</name>
<dbReference type="AlphaFoldDB" id="A0A9X3CGF2"/>
<dbReference type="Gene3D" id="3.40.190.10">
    <property type="entry name" value="Periplasmic binding protein-like II"/>
    <property type="match status" value="1"/>
</dbReference>
<dbReference type="CDD" id="cd00082">
    <property type="entry name" value="HisKA"/>
    <property type="match status" value="1"/>
</dbReference>
<dbReference type="InterPro" id="IPR003661">
    <property type="entry name" value="HisK_dim/P_dom"/>
</dbReference>
<evidence type="ECO:0000256" key="8">
    <source>
        <dbReference type="ARBA" id="ARBA00023012"/>
    </source>
</evidence>
<evidence type="ECO:0000313" key="10">
    <source>
        <dbReference type="EMBL" id="MCW8335235.1"/>
    </source>
</evidence>
<evidence type="ECO:0000256" key="6">
    <source>
        <dbReference type="ARBA" id="ARBA00022777"/>
    </source>
</evidence>
<evidence type="ECO:0000256" key="2">
    <source>
        <dbReference type="ARBA" id="ARBA00012438"/>
    </source>
</evidence>
<evidence type="ECO:0000256" key="7">
    <source>
        <dbReference type="ARBA" id="ARBA00022840"/>
    </source>
</evidence>
<dbReference type="RefSeq" id="WP_265688445.1">
    <property type="nucleotide sequence ID" value="NZ_JAKRRX010000101.1"/>
</dbReference>
<dbReference type="InterPro" id="IPR004358">
    <property type="entry name" value="Sig_transdc_His_kin-like_C"/>
</dbReference>
<dbReference type="SMART" id="SM00388">
    <property type="entry name" value="HisKA"/>
    <property type="match status" value="1"/>
</dbReference>
<dbReference type="Gene3D" id="1.10.287.130">
    <property type="match status" value="1"/>
</dbReference>
<dbReference type="Gene3D" id="3.30.565.10">
    <property type="entry name" value="Histidine kinase-like ATPase, C-terminal domain"/>
    <property type="match status" value="1"/>
</dbReference>
<organism evidence="10 11">
    <name type="scientific">Vibrio paucivorans</name>
    <dbReference type="NCBI Taxonomy" id="2829489"/>
    <lineage>
        <taxon>Bacteria</taxon>
        <taxon>Pseudomonadati</taxon>
        <taxon>Pseudomonadota</taxon>
        <taxon>Gammaproteobacteria</taxon>
        <taxon>Vibrionales</taxon>
        <taxon>Vibrionaceae</taxon>
        <taxon>Vibrio</taxon>
    </lineage>
</organism>
<dbReference type="InterPro" id="IPR005467">
    <property type="entry name" value="His_kinase_dom"/>
</dbReference>
<evidence type="ECO:0000256" key="3">
    <source>
        <dbReference type="ARBA" id="ARBA00022553"/>
    </source>
</evidence>
<feature type="non-terminal residue" evidence="10">
    <location>
        <position position="1"/>
    </location>
</feature>
<dbReference type="InterPro" id="IPR003594">
    <property type="entry name" value="HATPase_dom"/>
</dbReference>
<feature type="domain" description="Histidine kinase" evidence="9">
    <location>
        <begin position="306"/>
        <end position="523"/>
    </location>
</feature>
<dbReference type="PROSITE" id="PS50109">
    <property type="entry name" value="HIS_KIN"/>
    <property type="match status" value="1"/>
</dbReference>
<dbReference type="GO" id="GO:0000155">
    <property type="term" value="F:phosphorelay sensor kinase activity"/>
    <property type="evidence" value="ECO:0007669"/>
    <property type="project" value="InterPro"/>
</dbReference>
<dbReference type="InterPro" id="IPR036890">
    <property type="entry name" value="HATPase_C_sf"/>
</dbReference>
<evidence type="ECO:0000259" key="9">
    <source>
        <dbReference type="PROSITE" id="PS50109"/>
    </source>
</evidence>
<gene>
    <name evidence="10" type="ORF">MD483_15550</name>
</gene>
<dbReference type="PRINTS" id="PR00344">
    <property type="entry name" value="BCTRLSENSOR"/>
</dbReference>
<evidence type="ECO:0000313" key="11">
    <source>
        <dbReference type="Proteomes" id="UP001155586"/>
    </source>
</evidence>
<dbReference type="InterPro" id="IPR036097">
    <property type="entry name" value="HisK_dim/P_sf"/>
</dbReference>
<dbReference type="SMART" id="SM00387">
    <property type="entry name" value="HATPase_c"/>
    <property type="match status" value="1"/>
</dbReference>
<dbReference type="Pfam" id="PF00512">
    <property type="entry name" value="HisKA"/>
    <property type="match status" value="1"/>
</dbReference>
<proteinExistence type="predicted"/>
<dbReference type="EC" id="2.7.13.3" evidence="2"/>
<sequence>LDGMRTAVEEQQVDFVLTNPGQAVKLGRQYELSWVATLTSRTEPETNYGIGSALVVKRDSPYQTALDVAGLPIAAVSEIAFGGYLTLRYQLAEQGLDPNDFFSDARFLGFPIDANLYQLRDANVEAAVVPVCLLENMSRDGLIEQKDYRVLNLQPSSSLGCQASTPLYPNWSLAKTARGSEAIAKELSRALLSMPSESTAAIAAGAAGWTSPVSLLSIDKLYQALDLHPLQQPWWSEALRWLRIHQEWAWAALIFFIVINDYHFWLEYRFSRSKRELEQTLHDLKEKSEMLEHSQRVAIVGELGTSLAHEINQPLAAIRNYSEGGALRVSKNKPIQELLPVFERIQRQVERADAIVQRLRTLIQKREVEFSKCDLTSVIDDSIEMLAYRFNKQNILIKTTRVGIAREVVVDRVGIQQVIVNLLTNAAEACAANHSREPECELPASIDLETRYGEAGFVIEVIDNGTGLQSDAATEAFVTTKAGGLGLGLTICRDVAEKHQGELQLQNIEPHGCRVTLTIPYLTANKERRHND</sequence>
<protein>
    <recommendedName>
        <fullName evidence="2">histidine kinase</fullName>
        <ecNumber evidence="2">2.7.13.3</ecNumber>
    </recommendedName>
</protein>
<comment type="catalytic activity">
    <reaction evidence="1">
        <text>ATP + protein L-histidine = ADP + protein N-phospho-L-histidine.</text>
        <dbReference type="EC" id="2.7.13.3"/>
    </reaction>
</comment>
<dbReference type="PANTHER" id="PTHR43065">
    <property type="entry name" value="SENSOR HISTIDINE KINASE"/>
    <property type="match status" value="1"/>
</dbReference>
<dbReference type="PANTHER" id="PTHR43065:SF10">
    <property type="entry name" value="PEROXIDE STRESS-ACTIVATED HISTIDINE KINASE MAK3"/>
    <property type="match status" value="1"/>
</dbReference>
<dbReference type="Pfam" id="PF02518">
    <property type="entry name" value="HATPase_c"/>
    <property type="match status" value="1"/>
</dbReference>